<name>X1UY94_9ZZZZ</name>
<dbReference type="InterPro" id="IPR046342">
    <property type="entry name" value="CBS_dom_sf"/>
</dbReference>
<organism evidence="2">
    <name type="scientific">marine sediment metagenome</name>
    <dbReference type="NCBI Taxonomy" id="412755"/>
    <lineage>
        <taxon>unclassified sequences</taxon>
        <taxon>metagenomes</taxon>
        <taxon>ecological metagenomes</taxon>
    </lineage>
</organism>
<dbReference type="InterPro" id="IPR000644">
    <property type="entry name" value="CBS_dom"/>
</dbReference>
<dbReference type="AlphaFoldDB" id="X1UY94"/>
<reference evidence="2" key="1">
    <citation type="journal article" date="2014" name="Front. Microbiol.">
        <title>High frequency of phylogenetically diverse reductive dehalogenase-homologous genes in deep subseafloor sedimentary metagenomes.</title>
        <authorList>
            <person name="Kawai M."/>
            <person name="Futagami T."/>
            <person name="Toyoda A."/>
            <person name="Takaki Y."/>
            <person name="Nishi S."/>
            <person name="Hori S."/>
            <person name="Arai W."/>
            <person name="Tsubouchi T."/>
            <person name="Morono Y."/>
            <person name="Uchiyama I."/>
            <person name="Ito T."/>
            <person name="Fujiyama A."/>
            <person name="Inagaki F."/>
            <person name="Takami H."/>
        </authorList>
    </citation>
    <scope>NUCLEOTIDE SEQUENCE</scope>
    <source>
        <strain evidence="2">Expedition CK06-06</strain>
    </source>
</reference>
<dbReference type="PROSITE" id="PS51371">
    <property type="entry name" value="CBS"/>
    <property type="match status" value="1"/>
</dbReference>
<feature type="domain" description="CBS" evidence="1">
    <location>
        <begin position="1"/>
        <end position="47"/>
    </location>
</feature>
<dbReference type="SUPFAM" id="SSF54631">
    <property type="entry name" value="CBS-domain pair"/>
    <property type="match status" value="1"/>
</dbReference>
<dbReference type="Gene3D" id="3.10.580.10">
    <property type="entry name" value="CBS-domain"/>
    <property type="match status" value="1"/>
</dbReference>
<comment type="caution">
    <text evidence="2">The sequence shown here is derived from an EMBL/GenBank/DDBJ whole genome shotgun (WGS) entry which is preliminary data.</text>
</comment>
<accession>X1UY94</accession>
<proteinExistence type="predicted"/>
<sequence length="52" mass="6008">MDDDLNQALKLLVRHDLNQLLVLKEGQLVGFLNRADIIRYLQLSQELGMKSK</sequence>
<protein>
    <recommendedName>
        <fullName evidence="1">CBS domain-containing protein</fullName>
    </recommendedName>
</protein>
<dbReference type="EMBL" id="BARW01034641">
    <property type="protein sequence ID" value="GAJ08537.1"/>
    <property type="molecule type" value="Genomic_DNA"/>
</dbReference>
<evidence type="ECO:0000313" key="2">
    <source>
        <dbReference type="EMBL" id="GAJ08537.1"/>
    </source>
</evidence>
<gene>
    <name evidence="2" type="ORF">S12H4_54229</name>
</gene>
<dbReference type="Pfam" id="PF00571">
    <property type="entry name" value="CBS"/>
    <property type="match status" value="1"/>
</dbReference>
<evidence type="ECO:0000259" key="1">
    <source>
        <dbReference type="PROSITE" id="PS51371"/>
    </source>
</evidence>